<dbReference type="EMBL" id="CH473968">
    <property type="protein sequence ID" value="EDL81004.1"/>
    <property type="molecule type" value="Genomic_DNA"/>
</dbReference>
<reference evidence="2" key="1">
    <citation type="submission" date="2005-09" db="EMBL/GenBank/DDBJ databases">
        <authorList>
            <person name="Mural R.J."/>
            <person name="Li P.W."/>
            <person name="Adams M.D."/>
            <person name="Amanatides P.G."/>
            <person name="Baden-Tillson H."/>
            <person name="Barnstead M."/>
            <person name="Chin S.H."/>
            <person name="Dew I."/>
            <person name="Evans C.A."/>
            <person name="Ferriera S."/>
            <person name="Flanigan M."/>
            <person name="Fosler C."/>
            <person name="Glodek A."/>
            <person name="Gu Z."/>
            <person name="Holt R.A."/>
            <person name="Jennings D."/>
            <person name="Kraft C.L."/>
            <person name="Lu F."/>
            <person name="Nguyen T."/>
            <person name="Nusskern D.R."/>
            <person name="Pfannkoch C.M."/>
            <person name="Sitter C."/>
            <person name="Sutton G.G."/>
            <person name="Venter J.C."/>
            <person name="Wang Z."/>
            <person name="Woodage T."/>
            <person name="Zheng X.H."/>
            <person name="Zhong F."/>
        </authorList>
    </citation>
    <scope>NUCLEOTIDE SEQUENCE [LARGE SCALE GENOMIC DNA]</scope>
    <source>
        <strain>BN</strain>
        <strain evidence="2">Sprague-Dawley</strain>
    </source>
</reference>
<evidence type="ECO:0000313" key="2">
    <source>
        <dbReference type="Proteomes" id="UP000234681"/>
    </source>
</evidence>
<protein>
    <submittedName>
        <fullName evidence="1">RCG63006</fullName>
    </submittedName>
</protein>
<evidence type="ECO:0000313" key="1">
    <source>
        <dbReference type="EMBL" id="EDL81004.1"/>
    </source>
</evidence>
<sequence>MYFPWETISAFVSRSLHGNLDPMASTPSKALFGFLQLPECHEVFWLLLKL</sequence>
<gene>
    <name evidence="1" type="ORF">rCG_63006</name>
</gene>
<dbReference type="Proteomes" id="UP000234681">
    <property type="component" value="Chromosome 5"/>
</dbReference>
<organism evidence="1 2">
    <name type="scientific">Rattus norvegicus</name>
    <name type="common">Rat</name>
    <dbReference type="NCBI Taxonomy" id="10116"/>
    <lineage>
        <taxon>Eukaryota</taxon>
        <taxon>Metazoa</taxon>
        <taxon>Chordata</taxon>
        <taxon>Craniata</taxon>
        <taxon>Vertebrata</taxon>
        <taxon>Euteleostomi</taxon>
        <taxon>Mammalia</taxon>
        <taxon>Eutheria</taxon>
        <taxon>Euarchontoglires</taxon>
        <taxon>Glires</taxon>
        <taxon>Rodentia</taxon>
        <taxon>Myomorpha</taxon>
        <taxon>Muroidea</taxon>
        <taxon>Muridae</taxon>
        <taxon>Murinae</taxon>
        <taxon>Rattus</taxon>
    </lineage>
</organism>
<proteinExistence type="predicted"/>
<name>A6ITV3_RAT</name>
<accession>A6ITV3</accession>
<dbReference type="AlphaFoldDB" id="A6ITV3"/>